<evidence type="ECO:0000256" key="8">
    <source>
        <dbReference type="ARBA" id="ARBA00063061"/>
    </source>
</evidence>
<dbReference type="SUPFAM" id="SSF49785">
    <property type="entry name" value="Galactose-binding domain-like"/>
    <property type="match status" value="1"/>
</dbReference>
<evidence type="ECO:0000256" key="7">
    <source>
        <dbReference type="ARBA" id="ARBA00061362"/>
    </source>
</evidence>
<organism evidence="13 14">
    <name type="scientific">Synaphobranchus kaupii</name>
    <name type="common">Kaup's arrowtooth eel</name>
    <dbReference type="NCBI Taxonomy" id="118154"/>
    <lineage>
        <taxon>Eukaryota</taxon>
        <taxon>Metazoa</taxon>
        <taxon>Chordata</taxon>
        <taxon>Craniata</taxon>
        <taxon>Vertebrata</taxon>
        <taxon>Euteleostomi</taxon>
        <taxon>Actinopterygii</taxon>
        <taxon>Neopterygii</taxon>
        <taxon>Teleostei</taxon>
        <taxon>Anguilliformes</taxon>
        <taxon>Synaphobranchidae</taxon>
        <taxon>Synaphobranchus</taxon>
    </lineage>
</organism>
<feature type="domain" description="F5/8 type C" evidence="12">
    <location>
        <begin position="16"/>
        <end position="122"/>
    </location>
</feature>
<evidence type="ECO:0000256" key="1">
    <source>
        <dbReference type="ARBA" id="ARBA00004138"/>
    </source>
</evidence>
<dbReference type="EMBL" id="JAINUF010000001">
    <property type="protein sequence ID" value="KAJ8380537.1"/>
    <property type="molecule type" value="Genomic_DNA"/>
</dbReference>
<dbReference type="InterPro" id="IPR008979">
    <property type="entry name" value="Galactose-bd-like_sf"/>
</dbReference>
<reference evidence="13" key="1">
    <citation type="journal article" date="2023" name="Science">
        <title>Genome structures resolve the early diversification of teleost fishes.</title>
        <authorList>
            <person name="Parey E."/>
            <person name="Louis A."/>
            <person name="Montfort J."/>
            <person name="Bouchez O."/>
            <person name="Roques C."/>
            <person name="Iampietro C."/>
            <person name="Lluch J."/>
            <person name="Castinel A."/>
            <person name="Donnadieu C."/>
            <person name="Desvignes T."/>
            <person name="Floi Bucao C."/>
            <person name="Jouanno E."/>
            <person name="Wen M."/>
            <person name="Mejri S."/>
            <person name="Dirks R."/>
            <person name="Jansen H."/>
            <person name="Henkel C."/>
            <person name="Chen W.J."/>
            <person name="Zahm M."/>
            <person name="Cabau C."/>
            <person name="Klopp C."/>
            <person name="Thompson A.W."/>
            <person name="Robinson-Rechavi M."/>
            <person name="Braasch I."/>
            <person name="Lecointre G."/>
            <person name="Bobe J."/>
            <person name="Postlethwait J.H."/>
            <person name="Berthelot C."/>
            <person name="Roest Crollius H."/>
            <person name="Guiguen Y."/>
        </authorList>
    </citation>
    <scope>NUCLEOTIDE SEQUENCE</scope>
    <source>
        <strain evidence="13">WJC10195</strain>
    </source>
</reference>
<evidence type="ECO:0000259" key="12">
    <source>
        <dbReference type="Pfam" id="PF00754"/>
    </source>
</evidence>
<comment type="caution">
    <text evidence="13">The sequence shown here is derived from an EMBL/GenBank/DDBJ whole genome shotgun (WGS) entry which is preliminary data.</text>
</comment>
<dbReference type="OrthoDB" id="271080at2759"/>
<keyword evidence="2" id="KW-0479">Metal-binding</keyword>
<keyword evidence="5" id="KW-0966">Cell projection</keyword>
<gene>
    <name evidence="13" type="ORF">SKAU_G00013150</name>
</gene>
<dbReference type="GO" id="GO:0030992">
    <property type="term" value="C:intraciliary transport particle B"/>
    <property type="evidence" value="ECO:0007669"/>
    <property type="project" value="InterPro"/>
</dbReference>
<evidence type="ECO:0000256" key="9">
    <source>
        <dbReference type="ARBA" id="ARBA00071135"/>
    </source>
</evidence>
<dbReference type="InterPro" id="IPR000421">
    <property type="entry name" value="FA58C"/>
</dbReference>
<keyword evidence="4" id="KW-0969">Cilium</keyword>
<comment type="function">
    <text evidence="6">Component of the IFT complex B required for sonic hedgehog/SHH signaling. May mediate transport of SHH components: required for the export of SMO and PTCH1 receptors out of the cilium and the accumulation of GLI2 at the ciliary tip in response to activation of the SHH pathway, suggesting it is involved in the dynamic transport of SHH signaling molecules within the cilium. Not required for ciliary assembly. Its role in intraflagellar transport is mainly seen in tissues rich in ciliated cells such as kidney and testis. Essential for male fertility, spermiogenesis and sperm flagella formation. Plays a role in the early development of the kidney. May be involved in the regulation of ureteric bud initiation.</text>
</comment>
<evidence type="ECO:0000256" key="11">
    <source>
        <dbReference type="ARBA" id="ARBA00077899"/>
    </source>
</evidence>
<dbReference type="GO" id="GO:0005813">
    <property type="term" value="C:centrosome"/>
    <property type="evidence" value="ECO:0007669"/>
    <property type="project" value="TreeGrafter"/>
</dbReference>
<evidence type="ECO:0000256" key="4">
    <source>
        <dbReference type="ARBA" id="ARBA00023069"/>
    </source>
</evidence>
<evidence type="ECO:0000256" key="3">
    <source>
        <dbReference type="ARBA" id="ARBA00022837"/>
    </source>
</evidence>
<comment type="subcellular location">
    <subcellularLocation>
        <location evidence="1">Cell projection</location>
        <location evidence="1">Cilium</location>
    </subcellularLocation>
</comment>
<sequence>MIDAALSSSGAQVIVAASSDENYPPDNIINGNTESFWISTGMFPQEFIIRFADAVKMSLVTIHSYNVKNLKIEKSTSSDATDFDVIAQKEFEHTEGNLQANDFSLSGTTATHLRFIITSGYDHFVSVHRQHLVLRSVTVGQSLHLFLFLWPSLVFSSCDWVLAGITPHLAIASFTCLWSLGQPSARFPISDITSSLLSSLMKRLCAPF</sequence>
<dbReference type="InterPro" id="IPR033558">
    <property type="entry name" value="IFT25"/>
</dbReference>
<dbReference type="Gene3D" id="2.60.120.260">
    <property type="entry name" value="Galactose-binding domain-like"/>
    <property type="match status" value="1"/>
</dbReference>
<dbReference type="GO" id="GO:0005929">
    <property type="term" value="C:cilium"/>
    <property type="evidence" value="ECO:0007669"/>
    <property type="project" value="UniProtKB-SubCell"/>
</dbReference>
<evidence type="ECO:0000256" key="10">
    <source>
        <dbReference type="ARBA" id="ARBA00076413"/>
    </source>
</evidence>
<dbReference type="PANTHER" id="PTHR33906">
    <property type="entry name" value="INTRAFLAGELLAR TRANSPORT PROTEIN 25 HOMOLOG"/>
    <property type="match status" value="1"/>
</dbReference>
<evidence type="ECO:0000256" key="5">
    <source>
        <dbReference type="ARBA" id="ARBA00023273"/>
    </source>
</evidence>
<dbReference type="Proteomes" id="UP001152622">
    <property type="component" value="Chromosome 1"/>
</dbReference>
<dbReference type="GO" id="GO:0046872">
    <property type="term" value="F:metal ion binding"/>
    <property type="evidence" value="ECO:0007669"/>
    <property type="project" value="UniProtKB-KW"/>
</dbReference>
<proteinExistence type="inferred from homology"/>
<dbReference type="PANTHER" id="PTHR33906:SF1">
    <property type="entry name" value="INTRAFLAGELLAR TRANSPORT PROTEIN 25 HOMOLOG"/>
    <property type="match status" value="1"/>
</dbReference>
<comment type="subunit">
    <text evidence="8">Component of the IFT complex B, at least composed of IFT20, IFT22, IFT25, IFT27, IFT46, IFT52, TRAF3IP1/IFT54, IFT57, IFT74, IFT80, IFT81, and IFT88. Interacts with IFT27. Interacts with IFT88.</text>
</comment>
<dbReference type="FunFam" id="2.60.120.260:FF:000081">
    <property type="entry name" value="Intraflagellar transport protein 25 homolog"/>
    <property type="match status" value="1"/>
</dbReference>
<keyword evidence="14" id="KW-1185">Reference proteome</keyword>
<accession>A0A9Q1GC77</accession>
<comment type="similarity">
    <text evidence="7">Belongs to the IFT25 family.</text>
</comment>
<dbReference type="GO" id="GO:0042073">
    <property type="term" value="P:intraciliary transport"/>
    <property type="evidence" value="ECO:0007669"/>
    <property type="project" value="InterPro"/>
</dbReference>
<evidence type="ECO:0000313" key="13">
    <source>
        <dbReference type="EMBL" id="KAJ8380537.1"/>
    </source>
</evidence>
<keyword evidence="3" id="KW-0106">Calcium</keyword>
<dbReference type="Pfam" id="PF00754">
    <property type="entry name" value="F5_F8_type_C"/>
    <property type="match status" value="1"/>
</dbReference>
<evidence type="ECO:0000256" key="6">
    <source>
        <dbReference type="ARBA" id="ARBA00058003"/>
    </source>
</evidence>
<evidence type="ECO:0000313" key="14">
    <source>
        <dbReference type="Proteomes" id="UP001152622"/>
    </source>
</evidence>
<protein>
    <recommendedName>
        <fullName evidence="9">Intraflagellar transport protein 25 homolog</fullName>
    </recommendedName>
    <alternativeName>
        <fullName evidence="11">Heat shock protein beta-11</fullName>
    </alternativeName>
    <alternativeName>
        <fullName evidence="10">Placental protein 25</fullName>
    </alternativeName>
</protein>
<name>A0A9Q1GC77_SYNKA</name>
<evidence type="ECO:0000256" key="2">
    <source>
        <dbReference type="ARBA" id="ARBA00022723"/>
    </source>
</evidence>
<dbReference type="AlphaFoldDB" id="A0A9Q1GC77"/>